<keyword evidence="4 7" id="KW-0418">Kinase</keyword>
<dbReference type="InterPro" id="IPR010194">
    <property type="entry name" value="Anti-sigma_F"/>
</dbReference>
<dbReference type="InterPro" id="IPR003594">
    <property type="entry name" value="HATPase_dom"/>
</dbReference>
<reference evidence="9 11" key="1">
    <citation type="submission" date="2015-09" db="EMBL/GenBank/DDBJ databases">
        <authorList>
            <consortium name="Pathogen Informatics"/>
        </authorList>
    </citation>
    <scope>NUCLEOTIDE SEQUENCE [LARGE SCALE GENOMIC DNA]</scope>
    <source>
        <strain evidence="9 11">2789STDY5834959</strain>
    </source>
</reference>
<sequence length="142" mass="15837">MLHLEFNSDSENEGIARIVTAAYIMKFDPDMEEMDDIKTAVSEAVTNCIVHAYHNPDGKISMDLSDQNGILRIEIKDQGIGIPDVKKAMEPMFTTKPEEERTGMGFSFMEAFMDQVEVISKQGEGTTVIMTKKIGDQDKLNG</sequence>
<dbReference type="SMART" id="SM00387">
    <property type="entry name" value="HATPase_c"/>
    <property type="match status" value="1"/>
</dbReference>
<dbReference type="EC" id="2.7.11.1" evidence="7"/>
<dbReference type="GO" id="GO:0030436">
    <property type="term" value="P:asexual sporulation"/>
    <property type="evidence" value="ECO:0007669"/>
    <property type="project" value="UniProtKB-UniRule"/>
</dbReference>
<dbReference type="PANTHER" id="PTHR35526">
    <property type="entry name" value="ANTI-SIGMA-F FACTOR RSBW-RELATED"/>
    <property type="match status" value="1"/>
</dbReference>
<dbReference type="InterPro" id="IPR036890">
    <property type="entry name" value="HATPase_C_sf"/>
</dbReference>
<comment type="catalytic activity">
    <reaction evidence="7">
        <text>L-seryl-[protein] + ATP = O-phospho-L-seryl-[protein] + ADP + H(+)</text>
        <dbReference type="Rhea" id="RHEA:17989"/>
        <dbReference type="Rhea" id="RHEA-COMP:9863"/>
        <dbReference type="Rhea" id="RHEA-COMP:11604"/>
        <dbReference type="ChEBI" id="CHEBI:15378"/>
        <dbReference type="ChEBI" id="CHEBI:29999"/>
        <dbReference type="ChEBI" id="CHEBI:30616"/>
        <dbReference type="ChEBI" id="CHEBI:83421"/>
        <dbReference type="ChEBI" id="CHEBI:456216"/>
        <dbReference type="EC" id="2.7.11.1"/>
    </reaction>
</comment>
<keyword evidence="3 7" id="KW-0547">Nucleotide-binding</keyword>
<comment type="catalytic activity">
    <reaction evidence="7">
        <text>L-threonyl-[protein] + ATP = O-phospho-L-threonyl-[protein] + ADP + H(+)</text>
        <dbReference type="Rhea" id="RHEA:46608"/>
        <dbReference type="Rhea" id="RHEA-COMP:11060"/>
        <dbReference type="Rhea" id="RHEA-COMP:11605"/>
        <dbReference type="ChEBI" id="CHEBI:15378"/>
        <dbReference type="ChEBI" id="CHEBI:30013"/>
        <dbReference type="ChEBI" id="CHEBI:30616"/>
        <dbReference type="ChEBI" id="CHEBI:61977"/>
        <dbReference type="ChEBI" id="CHEBI:456216"/>
        <dbReference type="EC" id="2.7.11.1"/>
    </reaction>
</comment>
<dbReference type="GeneID" id="92742063"/>
<dbReference type="PANTHER" id="PTHR35526:SF3">
    <property type="entry name" value="ANTI-SIGMA-F FACTOR RSBW"/>
    <property type="match status" value="1"/>
</dbReference>
<dbReference type="SUPFAM" id="SSF55874">
    <property type="entry name" value="ATPase domain of HSP90 chaperone/DNA topoisomerase II/histidine kinase"/>
    <property type="match status" value="1"/>
</dbReference>
<evidence type="ECO:0000313" key="11">
    <source>
        <dbReference type="Proteomes" id="UP000095553"/>
    </source>
</evidence>
<evidence type="ECO:0000256" key="7">
    <source>
        <dbReference type="HAMAP-Rule" id="MF_00637"/>
    </source>
</evidence>
<keyword evidence="1 7" id="KW-0723">Serine/threonine-protein kinase</keyword>
<dbReference type="Proteomes" id="UP000095553">
    <property type="component" value="Unassembled WGS sequence"/>
</dbReference>
<comment type="function">
    <text evidence="7">Binds to sigma F and blocks its ability to form an RNA polymerase holoenzyme (E-sigma F). Phosphorylates SpoIIAA on a serine residue. This phosphorylation may enable SpoIIAA to act as an anti-anti-sigma factor that counteracts SpoIIAB and thus releases sigma F from inhibition.</text>
</comment>
<keyword evidence="6 7" id="KW-0749">Sporulation</keyword>
<feature type="domain" description="Histidine kinase/HSP90-like ATPase" evidence="8">
    <location>
        <begin position="32"/>
        <end position="136"/>
    </location>
</feature>
<evidence type="ECO:0000256" key="3">
    <source>
        <dbReference type="ARBA" id="ARBA00022741"/>
    </source>
</evidence>
<proteinExistence type="inferred from homology"/>
<evidence type="ECO:0000313" key="10">
    <source>
        <dbReference type="EMBL" id="WMD16029.1"/>
    </source>
</evidence>
<protein>
    <recommendedName>
        <fullName evidence="7">Anti-sigma F factor</fullName>
        <ecNumber evidence="7">2.7.11.1</ecNumber>
    </recommendedName>
    <alternativeName>
        <fullName evidence="7">Stage II sporulation protein AB</fullName>
    </alternativeName>
</protein>
<evidence type="ECO:0000256" key="4">
    <source>
        <dbReference type="ARBA" id="ARBA00022777"/>
    </source>
</evidence>
<dbReference type="AlphaFoldDB" id="A0A174BGN6"/>
<dbReference type="GO" id="GO:0005524">
    <property type="term" value="F:ATP binding"/>
    <property type="evidence" value="ECO:0007669"/>
    <property type="project" value="UniProtKB-KW"/>
</dbReference>
<dbReference type="GO" id="GO:0004674">
    <property type="term" value="F:protein serine/threonine kinase activity"/>
    <property type="evidence" value="ECO:0007669"/>
    <property type="project" value="UniProtKB-KW"/>
</dbReference>
<dbReference type="GO" id="GO:0042174">
    <property type="term" value="P:negative regulation of sporulation resulting in formation of a cellular spore"/>
    <property type="evidence" value="ECO:0007669"/>
    <property type="project" value="InterPro"/>
</dbReference>
<organism evidence="9 11">
    <name type="scientific">Anaerostipes hadrus</name>
    <dbReference type="NCBI Taxonomy" id="649756"/>
    <lineage>
        <taxon>Bacteria</taxon>
        <taxon>Bacillati</taxon>
        <taxon>Bacillota</taxon>
        <taxon>Clostridia</taxon>
        <taxon>Lachnospirales</taxon>
        <taxon>Lachnospiraceae</taxon>
        <taxon>Anaerostipes</taxon>
    </lineage>
</organism>
<dbReference type="RefSeq" id="WP_008390559.1">
    <property type="nucleotide sequence ID" value="NZ_BAABXM010000001.1"/>
</dbReference>
<dbReference type="Gene3D" id="3.30.565.10">
    <property type="entry name" value="Histidine kinase-like ATPase, C-terminal domain"/>
    <property type="match status" value="1"/>
</dbReference>
<dbReference type="GO" id="GO:0030435">
    <property type="term" value="P:sporulation resulting in formation of a cellular spore"/>
    <property type="evidence" value="ECO:0007669"/>
    <property type="project" value="UniProtKB-KW"/>
</dbReference>
<dbReference type="Pfam" id="PF13581">
    <property type="entry name" value="HATPase_c_2"/>
    <property type="match status" value="1"/>
</dbReference>
<gene>
    <name evidence="7 9" type="primary">spoIIAB</name>
    <name evidence="9" type="ORF">ERS852571_01248</name>
    <name evidence="10" type="ORF">RBI15_11695</name>
</gene>
<accession>A0A174BGN6</accession>
<dbReference type="NCBIfam" id="TIGR01925">
    <property type="entry name" value="spIIAB"/>
    <property type="match status" value="1"/>
</dbReference>
<name>A0A174BGN6_ANAHA</name>
<evidence type="ECO:0000256" key="1">
    <source>
        <dbReference type="ARBA" id="ARBA00022527"/>
    </source>
</evidence>
<evidence type="ECO:0000256" key="2">
    <source>
        <dbReference type="ARBA" id="ARBA00022679"/>
    </source>
</evidence>
<keyword evidence="5 7" id="KW-0067">ATP-binding</keyword>
<dbReference type="Proteomes" id="UP001243496">
    <property type="component" value="Chromosome"/>
</dbReference>
<keyword evidence="2 7" id="KW-0808">Transferase</keyword>
<dbReference type="EMBL" id="CP132968">
    <property type="protein sequence ID" value="WMD16029.1"/>
    <property type="molecule type" value="Genomic_DNA"/>
</dbReference>
<evidence type="ECO:0000313" key="9">
    <source>
        <dbReference type="EMBL" id="CUM89906.1"/>
    </source>
</evidence>
<dbReference type="HAMAP" id="MF_00637">
    <property type="entry name" value="Anti_sigma_F"/>
    <property type="match status" value="1"/>
</dbReference>
<comment type="similarity">
    <text evidence="7">Belongs to the anti-sigma-factor family.</text>
</comment>
<dbReference type="GO" id="GO:0016989">
    <property type="term" value="F:sigma factor antagonist activity"/>
    <property type="evidence" value="ECO:0007669"/>
    <property type="project" value="InterPro"/>
</dbReference>
<evidence type="ECO:0000259" key="8">
    <source>
        <dbReference type="SMART" id="SM00387"/>
    </source>
</evidence>
<evidence type="ECO:0000256" key="5">
    <source>
        <dbReference type="ARBA" id="ARBA00022840"/>
    </source>
</evidence>
<dbReference type="EMBL" id="CYXY01000006">
    <property type="protein sequence ID" value="CUM89906.1"/>
    <property type="molecule type" value="Genomic_DNA"/>
</dbReference>
<dbReference type="InterPro" id="IPR050267">
    <property type="entry name" value="Anti-sigma-factor_SerPK"/>
</dbReference>
<reference evidence="10" key="2">
    <citation type="submission" date="2023-08" db="EMBL/GenBank/DDBJ databases">
        <title>Complete Genome Sequences of butyrate producing Anaerostipes hadrus strains BA1 and GIF7 isolated from the terminal ileum of a healthy lean male.</title>
        <authorList>
            <person name="Low A."/>
            <person name="Sheludchenko M."/>
            <person name="Cheng H.E."/>
            <person name="Koh X.Q."/>
            <person name="Lee J."/>
        </authorList>
    </citation>
    <scope>NUCLEOTIDE SEQUENCE</scope>
    <source>
        <strain evidence="10">BA1</strain>
    </source>
</reference>
<evidence type="ECO:0000256" key="6">
    <source>
        <dbReference type="ARBA" id="ARBA00022969"/>
    </source>
</evidence>